<dbReference type="InterPro" id="IPR003675">
    <property type="entry name" value="Rce1/LyrA-like_dom"/>
</dbReference>
<feature type="transmembrane region" description="Helical" evidence="1">
    <location>
        <begin position="7"/>
        <end position="25"/>
    </location>
</feature>
<dbReference type="OrthoDB" id="2222521at2"/>
<gene>
    <name evidence="3" type="ORF">CTE05_37500</name>
</gene>
<dbReference type="AlphaFoldDB" id="A0A511JRS8"/>
<feature type="domain" description="CAAX prenyl protease 2/Lysostaphin resistance protein A-like" evidence="2">
    <location>
        <begin position="109"/>
        <end position="206"/>
    </location>
</feature>
<evidence type="ECO:0000259" key="2">
    <source>
        <dbReference type="Pfam" id="PF02517"/>
    </source>
</evidence>
<evidence type="ECO:0000313" key="3">
    <source>
        <dbReference type="EMBL" id="GEM00204.1"/>
    </source>
</evidence>
<proteinExistence type="predicted"/>
<keyword evidence="1" id="KW-0472">Membrane</keyword>
<dbReference type="GO" id="GO:0004175">
    <property type="term" value="F:endopeptidase activity"/>
    <property type="evidence" value="ECO:0007669"/>
    <property type="project" value="UniProtKB-ARBA"/>
</dbReference>
<reference evidence="3 4" key="1">
    <citation type="submission" date="2019-07" db="EMBL/GenBank/DDBJ databases">
        <title>Whole genome shotgun sequence of Cellulomonas terrae NBRC 100819.</title>
        <authorList>
            <person name="Hosoyama A."/>
            <person name="Uohara A."/>
            <person name="Ohji S."/>
            <person name="Ichikawa N."/>
        </authorList>
    </citation>
    <scope>NUCLEOTIDE SEQUENCE [LARGE SCALE GENOMIC DNA]</scope>
    <source>
        <strain evidence="3 4">NBRC 100819</strain>
    </source>
</reference>
<dbReference type="EMBL" id="BJWH01000029">
    <property type="protein sequence ID" value="GEM00204.1"/>
    <property type="molecule type" value="Genomic_DNA"/>
</dbReference>
<keyword evidence="1" id="KW-1133">Transmembrane helix</keyword>
<organism evidence="3 4">
    <name type="scientific">Cellulomonas terrae</name>
    <dbReference type="NCBI Taxonomy" id="311234"/>
    <lineage>
        <taxon>Bacteria</taxon>
        <taxon>Bacillati</taxon>
        <taxon>Actinomycetota</taxon>
        <taxon>Actinomycetes</taxon>
        <taxon>Micrococcales</taxon>
        <taxon>Cellulomonadaceae</taxon>
        <taxon>Cellulomonas</taxon>
    </lineage>
</organism>
<feature type="transmembrane region" description="Helical" evidence="1">
    <location>
        <begin position="79"/>
        <end position="98"/>
    </location>
</feature>
<keyword evidence="1" id="KW-0812">Transmembrane</keyword>
<accession>A0A511JRS8</accession>
<dbReference type="GO" id="GO:0080120">
    <property type="term" value="P:CAAX-box protein maturation"/>
    <property type="evidence" value="ECO:0007669"/>
    <property type="project" value="UniProtKB-ARBA"/>
</dbReference>
<dbReference type="RefSeq" id="WP_146847798.1">
    <property type="nucleotide sequence ID" value="NZ_BJWH01000029.1"/>
</dbReference>
<evidence type="ECO:0000256" key="1">
    <source>
        <dbReference type="SAM" id="Phobius"/>
    </source>
</evidence>
<feature type="transmembrane region" description="Helical" evidence="1">
    <location>
        <begin position="45"/>
        <end position="67"/>
    </location>
</feature>
<comment type="caution">
    <text evidence="3">The sequence shown here is derived from an EMBL/GenBank/DDBJ whole genome shotgun (WGS) entry which is preliminary data.</text>
</comment>
<sequence>MRVQPRAWIGLAVWVLYIVVIVVLQKTSGIGYTEFGDSPSNLWRGAVLSLVVGAVVLALVTTWLGWWRPALRERRTTKAKWTVIAPALFVIALIGNLAGITWSAATMDFILAALALGVFVGFAEELTTRGLLLVGLRGSVAEVWAALISSLCFGLMHGINIFLGQSVADTLPQVGQAFLLGLTFYILRRVTGSLVWAMVLHGAWDFSVFMIGEAGGSNPLGALSLLTGLLALVFFWFAARDAHEGVGRREPDPAAVTA</sequence>
<dbReference type="Pfam" id="PF02517">
    <property type="entry name" value="Rce1-like"/>
    <property type="match status" value="1"/>
</dbReference>
<feature type="transmembrane region" description="Helical" evidence="1">
    <location>
        <begin position="220"/>
        <end position="239"/>
    </location>
</feature>
<keyword evidence="4" id="KW-1185">Reference proteome</keyword>
<protein>
    <recommendedName>
        <fullName evidence="2">CAAX prenyl protease 2/Lysostaphin resistance protein A-like domain-containing protein</fullName>
    </recommendedName>
</protein>
<evidence type="ECO:0000313" key="4">
    <source>
        <dbReference type="Proteomes" id="UP000321049"/>
    </source>
</evidence>
<dbReference type="Proteomes" id="UP000321049">
    <property type="component" value="Unassembled WGS sequence"/>
</dbReference>
<name>A0A511JRS8_9CELL</name>
<feature type="transmembrane region" description="Helical" evidence="1">
    <location>
        <begin position="143"/>
        <end position="164"/>
    </location>
</feature>